<comment type="cofactor">
    <cofactor evidence="1">
        <name>Zn(2+)</name>
        <dbReference type="ChEBI" id="CHEBI:29105"/>
    </cofactor>
</comment>
<dbReference type="InterPro" id="IPR041569">
    <property type="entry name" value="AAA_lid_3"/>
</dbReference>
<evidence type="ECO:0000313" key="14">
    <source>
        <dbReference type="Proteomes" id="UP001165289"/>
    </source>
</evidence>
<dbReference type="GO" id="GO:0005524">
    <property type="term" value="F:ATP binding"/>
    <property type="evidence" value="ECO:0007669"/>
    <property type="project" value="UniProtKB-KW"/>
</dbReference>
<evidence type="ECO:0000259" key="12">
    <source>
        <dbReference type="Pfam" id="PF17862"/>
    </source>
</evidence>
<keyword evidence="4" id="KW-0645">Protease</keyword>
<dbReference type="GO" id="GO:0004176">
    <property type="term" value="F:ATP-dependent peptidase activity"/>
    <property type="evidence" value="ECO:0007669"/>
    <property type="project" value="InterPro"/>
</dbReference>
<dbReference type="GO" id="GO:0007005">
    <property type="term" value="P:mitochondrion organization"/>
    <property type="evidence" value="ECO:0007669"/>
    <property type="project" value="TreeGrafter"/>
</dbReference>
<dbReference type="Gene3D" id="3.40.50.300">
    <property type="entry name" value="P-loop containing nucleotide triphosphate hydrolases"/>
    <property type="match status" value="1"/>
</dbReference>
<evidence type="ECO:0000256" key="1">
    <source>
        <dbReference type="ARBA" id="ARBA00001947"/>
    </source>
</evidence>
<gene>
    <name evidence="13" type="ORF">LOD99_12934</name>
</gene>
<reference evidence="13 14" key="1">
    <citation type="journal article" date="2023" name="BMC Biol.">
        <title>The compact genome of the sponge Oopsacas minuta (Hexactinellida) is lacking key metazoan core genes.</title>
        <authorList>
            <person name="Santini S."/>
            <person name="Schenkelaars Q."/>
            <person name="Jourda C."/>
            <person name="Duchesne M."/>
            <person name="Belahbib H."/>
            <person name="Rocher C."/>
            <person name="Selva M."/>
            <person name="Riesgo A."/>
            <person name="Vervoort M."/>
            <person name="Leys S.P."/>
            <person name="Kodjabachian L."/>
            <person name="Le Bivic A."/>
            <person name="Borchiellini C."/>
            <person name="Claverie J.M."/>
            <person name="Renard E."/>
        </authorList>
    </citation>
    <scope>NUCLEOTIDE SEQUENCE [LARGE SCALE GENOMIC DNA]</scope>
    <source>
        <strain evidence="13">SPO-2</strain>
    </source>
</reference>
<evidence type="ECO:0000256" key="7">
    <source>
        <dbReference type="ARBA" id="ARBA00022833"/>
    </source>
</evidence>
<dbReference type="Gene3D" id="1.20.58.760">
    <property type="entry name" value="Peptidase M41"/>
    <property type="match status" value="1"/>
</dbReference>
<dbReference type="GO" id="GO:0004222">
    <property type="term" value="F:metalloendopeptidase activity"/>
    <property type="evidence" value="ECO:0007669"/>
    <property type="project" value="InterPro"/>
</dbReference>
<dbReference type="InterPro" id="IPR027417">
    <property type="entry name" value="P-loop_NTPase"/>
</dbReference>
<keyword evidence="5" id="KW-0479">Metal-binding</keyword>
<evidence type="ECO:0000256" key="4">
    <source>
        <dbReference type="ARBA" id="ARBA00022670"/>
    </source>
</evidence>
<evidence type="ECO:0000256" key="5">
    <source>
        <dbReference type="ARBA" id="ARBA00022723"/>
    </source>
</evidence>
<comment type="similarity">
    <text evidence="3">In the N-terminal section; belongs to the AAA ATPase family.</text>
</comment>
<dbReference type="SUPFAM" id="SSF140990">
    <property type="entry name" value="FtsH protease domain-like"/>
    <property type="match status" value="1"/>
</dbReference>
<evidence type="ECO:0000259" key="11">
    <source>
        <dbReference type="Pfam" id="PF01434"/>
    </source>
</evidence>
<dbReference type="InterPro" id="IPR037219">
    <property type="entry name" value="Peptidase_M41-like"/>
</dbReference>
<dbReference type="PANTHER" id="PTHR23076:SF97">
    <property type="entry name" value="ATP-DEPENDENT ZINC METALLOPROTEASE YME1L1"/>
    <property type="match status" value="1"/>
</dbReference>
<dbReference type="GO" id="GO:0046872">
    <property type="term" value="F:metal ion binding"/>
    <property type="evidence" value="ECO:0007669"/>
    <property type="project" value="UniProtKB-KW"/>
</dbReference>
<keyword evidence="7" id="KW-0862">Zinc</keyword>
<dbReference type="PANTHER" id="PTHR23076">
    <property type="entry name" value="METALLOPROTEASE M41 FTSH"/>
    <property type="match status" value="1"/>
</dbReference>
<feature type="domain" description="ATPase AAA-type core" evidence="10">
    <location>
        <begin position="2"/>
        <end position="48"/>
    </location>
</feature>
<dbReference type="GO" id="GO:0005743">
    <property type="term" value="C:mitochondrial inner membrane"/>
    <property type="evidence" value="ECO:0007669"/>
    <property type="project" value="TreeGrafter"/>
</dbReference>
<keyword evidence="8" id="KW-0482">Metalloprotease</keyword>
<dbReference type="EMBL" id="JAKMXF010000365">
    <property type="protein sequence ID" value="KAI6645671.1"/>
    <property type="molecule type" value="Genomic_DNA"/>
</dbReference>
<dbReference type="Pfam" id="PF17862">
    <property type="entry name" value="AAA_lid_3"/>
    <property type="match status" value="1"/>
</dbReference>
<dbReference type="InterPro" id="IPR003959">
    <property type="entry name" value="ATPase_AAA_core"/>
</dbReference>
<keyword evidence="9" id="KW-0547">Nucleotide-binding</keyword>
<keyword evidence="6" id="KW-0378">Hydrolase</keyword>
<evidence type="ECO:0000256" key="3">
    <source>
        <dbReference type="ARBA" id="ARBA00010550"/>
    </source>
</evidence>
<dbReference type="InterPro" id="IPR000642">
    <property type="entry name" value="Peptidase_M41"/>
</dbReference>
<evidence type="ECO:0000256" key="8">
    <source>
        <dbReference type="ARBA" id="ARBA00023049"/>
    </source>
</evidence>
<evidence type="ECO:0000259" key="10">
    <source>
        <dbReference type="Pfam" id="PF00004"/>
    </source>
</evidence>
<dbReference type="PROSITE" id="PS00674">
    <property type="entry name" value="AAA"/>
    <property type="match status" value="1"/>
</dbReference>
<dbReference type="GO" id="GO:0006515">
    <property type="term" value="P:protein quality control for misfolded or incompletely synthesized proteins"/>
    <property type="evidence" value="ECO:0007669"/>
    <property type="project" value="TreeGrafter"/>
</dbReference>
<keyword evidence="9" id="KW-0067">ATP-binding</keyword>
<dbReference type="Proteomes" id="UP001165289">
    <property type="component" value="Unassembled WGS sequence"/>
</dbReference>
<comment type="similarity">
    <text evidence="9">Belongs to the AAA ATPase family.</text>
</comment>
<dbReference type="GO" id="GO:0016887">
    <property type="term" value="F:ATP hydrolysis activity"/>
    <property type="evidence" value="ECO:0007669"/>
    <property type="project" value="InterPro"/>
</dbReference>
<organism evidence="13 14">
    <name type="scientific">Oopsacas minuta</name>
    <dbReference type="NCBI Taxonomy" id="111878"/>
    <lineage>
        <taxon>Eukaryota</taxon>
        <taxon>Metazoa</taxon>
        <taxon>Porifera</taxon>
        <taxon>Hexactinellida</taxon>
        <taxon>Hexasterophora</taxon>
        <taxon>Lyssacinosida</taxon>
        <taxon>Leucopsacidae</taxon>
        <taxon>Oopsacas</taxon>
    </lineage>
</organism>
<keyword evidence="14" id="KW-1185">Reference proteome</keyword>
<dbReference type="Gene3D" id="1.10.8.60">
    <property type="match status" value="1"/>
</dbReference>
<comment type="similarity">
    <text evidence="2">In the C-terminal section; belongs to the peptidase M41 family.</text>
</comment>
<evidence type="ECO:0000256" key="6">
    <source>
        <dbReference type="ARBA" id="ARBA00022801"/>
    </source>
</evidence>
<dbReference type="Pfam" id="PF01434">
    <property type="entry name" value="Peptidase_M41"/>
    <property type="match status" value="1"/>
</dbReference>
<protein>
    <submittedName>
        <fullName evidence="13">Uncharacterized protein</fullName>
    </submittedName>
</protein>
<name>A0AAV7J9D8_9METZ</name>
<accession>A0AAV7J9D8</accession>
<comment type="caution">
    <text evidence="13">The sequence shown here is derived from an EMBL/GenBank/DDBJ whole genome shotgun (WGS) entry which is preliminary data.</text>
</comment>
<feature type="domain" description="AAA ATPase AAA+ lid" evidence="12">
    <location>
        <begin position="72"/>
        <end position="114"/>
    </location>
</feature>
<evidence type="ECO:0000313" key="13">
    <source>
        <dbReference type="EMBL" id="KAI6645671.1"/>
    </source>
</evidence>
<evidence type="ECO:0000256" key="9">
    <source>
        <dbReference type="RuleBase" id="RU003651"/>
    </source>
</evidence>
<dbReference type="FunFam" id="1.10.8.60:FF:000001">
    <property type="entry name" value="ATP-dependent zinc metalloprotease FtsH"/>
    <property type="match status" value="1"/>
</dbReference>
<sequence>MTLNQLLVELDGYKENEEVIVIGATNFPESLDKALVRPGRFDLKINVPMPDLKARHDILKLYLDKVKCDPNLDIEPLARSTLGLTGADLANLVNQAAIQGSVRGAEFVTQGDLEMAEDKIRMGPERRSLELREKNKEVIAYHEAGHALVSLYTEGSMEIRKATIIPRGGALGMVSFFPERDELGYTKKQMLAQLDVAMGGRAAEQIIFGDKEVTAGASSDMKGATGLAMSMVAHFGMSEKVINIL</sequence>
<dbReference type="AlphaFoldDB" id="A0AAV7J9D8"/>
<feature type="domain" description="Peptidase M41" evidence="11">
    <location>
        <begin position="131"/>
        <end position="241"/>
    </location>
</feature>
<dbReference type="Pfam" id="PF00004">
    <property type="entry name" value="AAA"/>
    <property type="match status" value="1"/>
</dbReference>
<dbReference type="InterPro" id="IPR003960">
    <property type="entry name" value="ATPase_AAA_CS"/>
</dbReference>
<proteinExistence type="inferred from homology"/>
<dbReference type="SUPFAM" id="SSF52540">
    <property type="entry name" value="P-loop containing nucleoside triphosphate hydrolases"/>
    <property type="match status" value="1"/>
</dbReference>
<evidence type="ECO:0000256" key="2">
    <source>
        <dbReference type="ARBA" id="ARBA00010044"/>
    </source>
</evidence>